<evidence type="ECO:0000313" key="1">
    <source>
        <dbReference type="EMBL" id="AGG36636.1"/>
    </source>
</evidence>
<dbReference type="AlphaFoldDB" id="M1SVF5"/>
<name>M1SVF5_VIBCE</name>
<reference evidence="1" key="1">
    <citation type="journal article" date="2013" name="Nature">
        <title>A bacteriophage encodes its own CRISPR/Cas adaptive response to evade host innate immunity.</title>
        <authorList>
            <person name="Seed K.D."/>
            <person name="Lazinski D.W."/>
            <person name="Calderwood S.B."/>
            <person name="Camilli A."/>
        </authorList>
    </citation>
    <scope>NUCLEOTIDE SEQUENCE</scope>
    <source>
        <strain evidence="1">KS229</strain>
    </source>
</reference>
<organism evidence="1">
    <name type="scientific">Vibrio cholerae serotype O1 biovar El Tor</name>
    <dbReference type="NCBI Taxonomy" id="686"/>
    <lineage>
        <taxon>Bacteria</taxon>
        <taxon>Pseudomonadati</taxon>
        <taxon>Pseudomonadota</taxon>
        <taxon>Gammaproteobacteria</taxon>
        <taxon>Vibrionales</taxon>
        <taxon>Vibrionaceae</taxon>
        <taxon>Vibrio</taxon>
    </lineage>
</organism>
<protein>
    <submittedName>
        <fullName evidence="1">Uncharacterized protein</fullName>
    </submittedName>
</protein>
<dbReference type="EMBL" id="KC152961">
    <property type="protein sequence ID" value="AGG36636.1"/>
    <property type="molecule type" value="Genomic_DNA"/>
</dbReference>
<sequence length="74" mass="8751">MVLIMIRKMQTIFMHTTLTHKYLGEIMGIVKSRRLTANPFQSADSYITFYCTKLVQVFTQLSMRFYHLLQTVTL</sequence>
<accession>M1SVF5</accession>
<proteinExistence type="predicted"/>